<evidence type="ECO:0000256" key="14">
    <source>
        <dbReference type="ARBA" id="ARBA00049229"/>
    </source>
</evidence>
<dbReference type="EC" id="2.6.1.42" evidence="7"/>
<protein>
    <recommendedName>
        <fullName evidence="17">Aminodeoxychorismate lyase</fullName>
        <ecNumber evidence="7">2.6.1.42</ecNumber>
        <ecNumber evidence="11">4.1.3.38</ecNumber>
    </recommendedName>
    <alternativeName>
        <fullName evidence="18">4-amino-4-deoxychorismate lyase</fullName>
    </alternativeName>
</protein>
<sequence>MKTPLKGVFNGAFDTVDNIKISPFSRAYTFSDSVYEVVPFFNSTAIAFDDHIKRLEFSASQLAMAVDLKEVIFEINSLITSSEFSNGYVYYQVTRGVDPLRSHIHEPNLKIETFGYAKAHLFQWKPLRVSVCDDIRWGRCDIKSTSLLGNVMNMNAAKLDNCDEVIMHKDNLLTEGGASNLFFVKNDSICTPALNGNILPGITRALLINELKNYSIEVIEDNFRLEDLSNASCAWLTSATKGLAPISEISNLESHLDLYHPLFKKSEEIFNKKFLS</sequence>
<keyword evidence="8 20" id="KW-0663">Pyridoxal phosphate</keyword>
<comment type="catalytic activity">
    <reaction evidence="14">
        <text>L-leucine + 2-oxoglutarate = 4-methyl-2-oxopentanoate + L-glutamate</text>
        <dbReference type="Rhea" id="RHEA:18321"/>
        <dbReference type="ChEBI" id="CHEBI:16810"/>
        <dbReference type="ChEBI" id="CHEBI:17865"/>
        <dbReference type="ChEBI" id="CHEBI:29985"/>
        <dbReference type="ChEBI" id="CHEBI:57427"/>
        <dbReference type="EC" id="2.6.1.42"/>
    </reaction>
</comment>
<dbReference type="EC" id="4.1.3.38" evidence="11"/>
<evidence type="ECO:0000256" key="18">
    <source>
        <dbReference type="ARBA" id="ARBA00080135"/>
    </source>
</evidence>
<comment type="function">
    <text evidence="16">Involved in the biosynthesis of p-aminobenzoate (PABA), a precursor of tetrahydrofolate. Converts 4-amino-4-deoxychorismate into 4-aminobenzoate (PABA) and pyruvate.</text>
</comment>
<keyword evidence="9" id="KW-0289">Folate biosynthesis</keyword>
<evidence type="ECO:0000256" key="16">
    <source>
        <dbReference type="ARBA" id="ARBA00054027"/>
    </source>
</evidence>
<comment type="pathway">
    <text evidence="5">Amino-acid biosynthesis; L-leucine biosynthesis; L-leucine from 3-methyl-2-oxobutanoate: step 4/4.</text>
</comment>
<comment type="pathway">
    <text evidence="10">Cofactor biosynthesis; tetrahydrofolate biosynthesis; 4-aminobenzoate from chorismate: step 2/2.</text>
</comment>
<evidence type="ECO:0000256" key="5">
    <source>
        <dbReference type="ARBA" id="ARBA00005072"/>
    </source>
</evidence>
<evidence type="ECO:0000256" key="13">
    <source>
        <dbReference type="ARBA" id="ARBA00048798"/>
    </source>
</evidence>
<dbReference type="PROSITE" id="PS00770">
    <property type="entry name" value="AA_TRANSFER_CLASS_4"/>
    <property type="match status" value="1"/>
</dbReference>
<accession>Q9F7N1</accession>
<dbReference type="Gene3D" id="3.30.470.10">
    <property type="match status" value="1"/>
</dbReference>
<dbReference type="InterPro" id="IPR018300">
    <property type="entry name" value="Aminotrans_IV_CS"/>
</dbReference>
<dbReference type="FunFam" id="3.20.10.10:FF:000002">
    <property type="entry name" value="D-alanine aminotransferase"/>
    <property type="match status" value="1"/>
</dbReference>
<evidence type="ECO:0000256" key="10">
    <source>
        <dbReference type="ARBA" id="ARBA00035633"/>
    </source>
</evidence>
<evidence type="ECO:0000256" key="4">
    <source>
        <dbReference type="ARBA" id="ARBA00004931"/>
    </source>
</evidence>
<dbReference type="AlphaFoldDB" id="Q9F7N1"/>
<dbReference type="CDD" id="cd01558">
    <property type="entry name" value="D-AAT_like"/>
    <property type="match status" value="1"/>
</dbReference>
<evidence type="ECO:0000256" key="6">
    <source>
        <dbReference type="ARBA" id="ARBA00009320"/>
    </source>
</evidence>
<reference evidence="21" key="1">
    <citation type="journal article" date="2000" name="Science">
        <title>Bacterial rhodopsin: evidence for a new type of phototrophy in the sea.</title>
        <authorList>
            <person name="Beja O."/>
            <person name="Aravind L."/>
            <person name="Koonin E.V."/>
            <person name="Suzuki M.T."/>
            <person name="Hadd A."/>
            <person name="Nguyen L.P."/>
            <person name="Jovanovich S.B."/>
            <person name="Gates C.M."/>
            <person name="Feldman R.A."/>
            <person name="Spudich J.L."/>
            <person name="Spudich E.N."/>
            <person name="DeLong E.F."/>
        </authorList>
    </citation>
    <scope>NUCLEOTIDE SEQUENCE</scope>
</reference>
<comment type="pathway">
    <text evidence="4">Amino-acid biosynthesis; L-valine biosynthesis; L-valine from pyruvate: step 4/4.</text>
</comment>
<evidence type="ECO:0000256" key="9">
    <source>
        <dbReference type="ARBA" id="ARBA00022909"/>
    </source>
</evidence>
<evidence type="ECO:0000256" key="12">
    <source>
        <dbReference type="ARBA" id="ARBA00048212"/>
    </source>
</evidence>
<organism evidence="21">
    <name type="scientific">Gamma-proteobacterium EBAC31A08</name>
    <dbReference type="NCBI Taxonomy" id="133804"/>
    <lineage>
        <taxon>Bacteria</taxon>
        <taxon>Pseudomonadati</taxon>
        <taxon>Pseudomonadota</taxon>
        <taxon>Gammaproteobacteria</taxon>
        <taxon>environmental samples</taxon>
    </lineage>
</organism>
<dbReference type="GO" id="GO:0004084">
    <property type="term" value="F:branched-chain-amino-acid transaminase activity"/>
    <property type="evidence" value="ECO:0007669"/>
    <property type="project" value="UniProtKB-EC"/>
</dbReference>
<evidence type="ECO:0000256" key="8">
    <source>
        <dbReference type="ARBA" id="ARBA00022898"/>
    </source>
</evidence>
<reference evidence="21" key="2">
    <citation type="submission" date="2003-08" db="EMBL/GenBank/DDBJ databases">
        <authorList>
            <person name="Beja O."/>
            <person name="Aravind L."/>
            <person name="Koonin E.V."/>
            <person name="Suzuki M.T."/>
            <person name="Hadd A."/>
            <person name="Nguyen L.P."/>
            <person name="Jovanovich S.B."/>
            <person name="Gates C.M."/>
            <person name="Feldman R.A."/>
            <person name="DeLong E.F."/>
        </authorList>
    </citation>
    <scope>NUCLEOTIDE SEQUENCE</scope>
</reference>
<dbReference type="InterPro" id="IPR050571">
    <property type="entry name" value="Class-IV_PLP-Dep_Aminotrnsfr"/>
</dbReference>
<dbReference type="InterPro" id="IPR043132">
    <property type="entry name" value="BCAT-like_C"/>
</dbReference>
<dbReference type="SUPFAM" id="SSF56752">
    <property type="entry name" value="D-aminoacid aminotransferase-like PLP-dependent enzymes"/>
    <property type="match status" value="1"/>
</dbReference>
<comment type="cofactor">
    <cofactor evidence="1 20">
        <name>pyridoxal 5'-phosphate</name>
        <dbReference type="ChEBI" id="CHEBI:597326"/>
    </cofactor>
</comment>
<evidence type="ECO:0000256" key="17">
    <source>
        <dbReference type="ARBA" id="ARBA00069174"/>
    </source>
</evidence>
<dbReference type="EMBL" id="AF279106">
    <property type="protein sequence ID" value="AAG10488.1"/>
    <property type="molecule type" value="Genomic_DNA"/>
</dbReference>
<evidence type="ECO:0000256" key="11">
    <source>
        <dbReference type="ARBA" id="ARBA00035676"/>
    </source>
</evidence>
<keyword evidence="21" id="KW-0032">Aminotransferase</keyword>
<evidence type="ECO:0000256" key="7">
    <source>
        <dbReference type="ARBA" id="ARBA00013053"/>
    </source>
</evidence>
<dbReference type="Gene3D" id="3.20.10.10">
    <property type="entry name" value="D-amino Acid Aminotransferase, subunit A, domain 2"/>
    <property type="match status" value="1"/>
</dbReference>
<dbReference type="PANTHER" id="PTHR42743:SF11">
    <property type="entry name" value="AMINODEOXYCHORISMATE LYASE"/>
    <property type="match status" value="1"/>
</dbReference>
<evidence type="ECO:0000313" key="21">
    <source>
        <dbReference type="EMBL" id="AAG10488.1"/>
    </source>
</evidence>
<evidence type="ECO:0000256" key="19">
    <source>
        <dbReference type="RuleBase" id="RU004106"/>
    </source>
</evidence>
<dbReference type="Pfam" id="PF01063">
    <property type="entry name" value="Aminotran_4"/>
    <property type="match status" value="1"/>
</dbReference>
<comment type="catalytic activity">
    <reaction evidence="15">
        <text>4-amino-4-deoxychorismate = 4-aminobenzoate + pyruvate + H(+)</text>
        <dbReference type="Rhea" id="RHEA:16201"/>
        <dbReference type="ChEBI" id="CHEBI:15361"/>
        <dbReference type="ChEBI" id="CHEBI:15378"/>
        <dbReference type="ChEBI" id="CHEBI:17836"/>
        <dbReference type="ChEBI" id="CHEBI:58406"/>
        <dbReference type="EC" id="4.1.3.38"/>
    </reaction>
</comment>
<dbReference type="InterPro" id="IPR001544">
    <property type="entry name" value="Aminotrans_IV"/>
</dbReference>
<keyword evidence="21" id="KW-0808">Transferase</keyword>
<comment type="catalytic activity">
    <reaction evidence="12">
        <text>L-valine + 2-oxoglutarate = 3-methyl-2-oxobutanoate + L-glutamate</text>
        <dbReference type="Rhea" id="RHEA:24813"/>
        <dbReference type="ChEBI" id="CHEBI:11851"/>
        <dbReference type="ChEBI" id="CHEBI:16810"/>
        <dbReference type="ChEBI" id="CHEBI:29985"/>
        <dbReference type="ChEBI" id="CHEBI:57762"/>
        <dbReference type="EC" id="2.6.1.42"/>
    </reaction>
</comment>
<comment type="catalytic activity">
    <reaction evidence="13">
        <text>L-isoleucine + 2-oxoglutarate = (S)-3-methyl-2-oxopentanoate + L-glutamate</text>
        <dbReference type="Rhea" id="RHEA:24801"/>
        <dbReference type="ChEBI" id="CHEBI:16810"/>
        <dbReference type="ChEBI" id="CHEBI:29985"/>
        <dbReference type="ChEBI" id="CHEBI:35146"/>
        <dbReference type="ChEBI" id="CHEBI:58045"/>
        <dbReference type="EC" id="2.6.1.42"/>
    </reaction>
</comment>
<dbReference type="GO" id="GO:0008696">
    <property type="term" value="F:4-amino-4-deoxychorismate lyase activity"/>
    <property type="evidence" value="ECO:0007669"/>
    <property type="project" value="UniProtKB-EC"/>
</dbReference>
<dbReference type="PANTHER" id="PTHR42743">
    <property type="entry name" value="AMINO-ACID AMINOTRANSFERASE"/>
    <property type="match status" value="1"/>
</dbReference>
<dbReference type="GO" id="GO:0005829">
    <property type="term" value="C:cytosol"/>
    <property type="evidence" value="ECO:0007669"/>
    <property type="project" value="TreeGrafter"/>
</dbReference>
<evidence type="ECO:0000256" key="3">
    <source>
        <dbReference type="ARBA" id="ARBA00004824"/>
    </source>
</evidence>
<dbReference type="InterPro" id="IPR036038">
    <property type="entry name" value="Aminotransferase-like"/>
</dbReference>
<evidence type="ECO:0000256" key="20">
    <source>
        <dbReference type="RuleBase" id="RU004516"/>
    </source>
</evidence>
<comment type="pathway">
    <text evidence="3">Amino-acid biosynthesis; L-isoleucine biosynthesis; L-isoleucine from 2-oxobutanoate: step 4/4.</text>
</comment>
<comment type="similarity">
    <text evidence="6 19">Belongs to the class-IV pyridoxal-phosphate-dependent aminotransferase family.</text>
</comment>
<evidence type="ECO:0000256" key="15">
    <source>
        <dbReference type="ARBA" id="ARBA00049529"/>
    </source>
</evidence>
<dbReference type="GO" id="GO:0008652">
    <property type="term" value="P:amino acid biosynthetic process"/>
    <property type="evidence" value="ECO:0007669"/>
    <property type="project" value="UniProtKB-ARBA"/>
</dbReference>
<evidence type="ECO:0000256" key="2">
    <source>
        <dbReference type="ARBA" id="ARBA00003109"/>
    </source>
</evidence>
<name>Q9F7N1_PRB01</name>
<comment type="function">
    <text evidence="2">Acts on leucine, isoleucine and valine.</text>
</comment>
<dbReference type="InterPro" id="IPR043131">
    <property type="entry name" value="BCAT-like_N"/>
</dbReference>
<evidence type="ECO:0000256" key="1">
    <source>
        <dbReference type="ARBA" id="ARBA00001933"/>
    </source>
</evidence>
<dbReference type="GO" id="GO:0046656">
    <property type="term" value="P:folic acid biosynthetic process"/>
    <property type="evidence" value="ECO:0007669"/>
    <property type="project" value="UniProtKB-KW"/>
</dbReference>
<proteinExistence type="inferred from homology"/>